<dbReference type="PROSITE" id="PS51208">
    <property type="entry name" value="AUTOTRANSPORTER"/>
    <property type="match status" value="1"/>
</dbReference>
<dbReference type="Gene3D" id="2.40.128.130">
    <property type="entry name" value="Autotransporter beta-domain"/>
    <property type="match status" value="1"/>
</dbReference>
<dbReference type="SMART" id="SM00869">
    <property type="entry name" value="Autotransporter"/>
    <property type="match status" value="1"/>
</dbReference>
<keyword evidence="5" id="KW-1185">Reference proteome</keyword>
<evidence type="ECO:0000313" key="4">
    <source>
        <dbReference type="EMBL" id="TCU95943.1"/>
    </source>
</evidence>
<reference evidence="4 5" key="1">
    <citation type="submission" date="2019-03" db="EMBL/GenBank/DDBJ databases">
        <title>Genomic Encyclopedia of Type Strains, Phase IV (KMG-IV): sequencing the most valuable type-strain genomes for metagenomic binning, comparative biology and taxonomic classification.</title>
        <authorList>
            <person name="Goeker M."/>
        </authorList>
    </citation>
    <scope>NUCLEOTIDE SEQUENCE [LARGE SCALE GENOMIC DNA]</scope>
    <source>
        <strain evidence="4 5">DSM 100048</strain>
    </source>
</reference>
<dbReference type="InterPro" id="IPR011050">
    <property type="entry name" value="Pectin_lyase_fold/virulence"/>
</dbReference>
<dbReference type="InterPro" id="IPR005546">
    <property type="entry name" value="Autotransporte_beta"/>
</dbReference>
<feature type="region of interest" description="Disordered" evidence="2">
    <location>
        <begin position="37"/>
        <end position="58"/>
    </location>
</feature>
<keyword evidence="1" id="KW-0732">Signal</keyword>
<dbReference type="EMBL" id="SMBX01000007">
    <property type="protein sequence ID" value="TCU95943.1"/>
    <property type="molecule type" value="Genomic_DNA"/>
</dbReference>
<accession>A0A4R3UYK0</accession>
<protein>
    <submittedName>
        <fullName evidence="4">Autotransporter-associated beta strand protein</fullName>
    </submittedName>
</protein>
<dbReference type="Pfam" id="PF03797">
    <property type="entry name" value="Autotransporter"/>
    <property type="match status" value="1"/>
</dbReference>
<proteinExistence type="predicted"/>
<dbReference type="InterPro" id="IPR013425">
    <property type="entry name" value="Autotrns_rpt"/>
</dbReference>
<name>A0A4R3UYK0_9BURK</name>
<organism evidence="4 5">
    <name type="scientific">Paracandidimonas soli</name>
    <dbReference type="NCBI Taxonomy" id="1917182"/>
    <lineage>
        <taxon>Bacteria</taxon>
        <taxon>Pseudomonadati</taxon>
        <taxon>Pseudomonadota</taxon>
        <taxon>Betaproteobacteria</taxon>
        <taxon>Burkholderiales</taxon>
        <taxon>Alcaligenaceae</taxon>
        <taxon>Paracandidimonas</taxon>
    </lineage>
</organism>
<feature type="domain" description="Autotransporter" evidence="3">
    <location>
        <begin position="431"/>
        <end position="710"/>
    </location>
</feature>
<dbReference type="InterPro" id="IPR036709">
    <property type="entry name" value="Autotransporte_beta_dom_sf"/>
</dbReference>
<sequence>MAVHPAGQRGRALHHFPLGIAFSLALLLLPLPMQASASPSPEVPASPPASYTFTGDTIQIPSGSNQTDARAIIVQAPAQFHIAENASLRLMGTLANAPGSYHGLHKTGHGTLALANAGTLQGNTLLYQGVLRLEHSQALGWAGRALQVSGGTRLEYADGLGILHGLQLADLSIPAGLPFDAPRPGAHPGVQWVVEQGSAVHQGDLLGYLPIWKLGRGELVLDGMALAYQGEFHLGEGALALNNMLGGSLLADSGTRLSGQGQAQSLRLNGDVLFAPGLRQWPGSQSPASQLSDRSVFQVGGDVHLSDGSTLLIVARPDGMSNRLLVGGSVHLAGQLHILAEGEWERSVSYNIVQAQRIEPGSAFADWLLSRDDLDASLAYAADRVILTLSPRREAVAWNVQASGTAVRAILLDDSRFVRQAVLHQQRGGLGLADAPRAWAHAFTVHGSRSGPTASGQRSLNGAILGMDVPINAVWHGSVYGGAQHTRWTSGDSQTPASVNTWHLGMALTARRDAWQFTTGLAYSRHSVSGHAQLAQAAWRQSLHTSHRAHTVQLFASASRQWRIGDTALTPFLELAWISHKTPSHRYQASNAWLATGRTSDRMRTATLGVRAERQFALKQSGSLGVYAQAAWRHADTSEQPWMQWQGSARGSVQSGHTAPGVNIARHALQTQLGLMWQPQRQWQLSLDYAGQYAAGDNDHQWLAQVEYRF</sequence>
<dbReference type="NCBIfam" id="TIGR02601">
    <property type="entry name" value="autotrns_rpt"/>
    <property type="match status" value="1"/>
</dbReference>
<evidence type="ECO:0000256" key="1">
    <source>
        <dbReference type="ARBA" id="ARBA00022729"/>
    </source>
</evidence>
<dbReference type="AlphaFoldDB" id="A0A4R3UYK0"/>
<dbReference type="Proteomes" id="UP000294692">
    <property type="component" value="Unassembled WGS sequence"/>
</dbReference>
<gene>
    <name evidence="4" type="ORF">EV686_1071</name>
</gene>
<evidence type="ECO:0000313" key="5">
    <source>
        <dbReference type="Proteomes" id="UP000294692"/>
    </source>
</evidence>
<comment type="caution">
    <text evidence="4">The sequence shown here is derived from an EMBL/GenBank/DDBJ whole genome shotgun (WGS) entry which is preliminary data.</text>
</comment>
<dbReference type="SUPFAM" id="SSF103515">
    <property type="entry name" value="Autotransporter"/>
    <property type="match status" value="1"/>
</dbReference>
<evidence type="ECO:0000256" key="2">
    <source>
        <dbReference type="SAM" id="MobiDB-lite"/>
    </source>
</evidence>
<dbReference type="RefSeq" id="WP_132477432.1">
    <property type="nucleotide sequence ID" value="NZ_JBHRVM010000001.1"/>
</dbReference>
<dbReference type="OrthoDB" id="5760545at2"/>
<evidence type="ECO:0000259" key="3">
    <source>
        <dbReference type="PROSITE" id="PS51208"/>
    </source>
</evidence>
<dbReference type="SUPFAM" id="SSF51126">
    <property type="entry name" value="Pectin lyase-like"/>
    <property type="match status" value="1"/>
</dbReference>